<comment type="caution">
    <text evidence="1">The sequence shown here is derived from an EMBL/GenBank/DDBJ whole genome shotgun (WGS) entry which is preliminary data.</text>
</comment>
<dbReference type="EMBL" id="AAGKHU010000123">
    <property type="protein sequence ID" value="EBP0013532.1"/>
    <property type="molecule type" value="Genomic_DNA"/>
</dbReference>
<name>A0A5U2F4Q0_SALER</name>
<sequence>MDKPHIYRTDDDVLLNLQRSLDLMNCAIRILGAGEKSKSMQMYVMSLVDVAAHLTQQSTNSLDLSGNFSTGTGCRG</sequence>
<dbReference type="AlphaFoldDB" id="A0A5U2F4Q0"/>
<organism evidence="1">
    <name type="scientific">Salmonella enterica</name>
    <name type="common">Salmonella choleraesuis</name>
    <dbReference type="NCBI Taxonomy" id="28901"/>
    <lineage>
        <taxon>Bacteria</taxon>
        <taxon>Pseudomonadati</taxon>
        <taxon>Pseudomonadota</taxon>
        <taxon>Gammaproteobacteria</taxon>
        <taxon>Enterobacterales</taxon>
        <taxon>Enterobacteriaceae</taxon>
        <taxon>Salmonella</taxon>
    </lineage>
</organism>
<gene>
    <name evidence="1" type="ORF">HX37_22715</name>
</gene>
<protein>
    <submittedName>
        <fullName evidence="1">Uncharacterized protein</fullName>
    </submittedName>
</protein>
<proteinExistence type="predicted"/>
<accession>A0A5U2F4Q0</accession>
<evidence type="ECO:0000313" key="1">
    <source>
        <dbReference type="EMBL" id="EBP0013532.1"/>
    </source>
</evidence>
<reference evidence="1" key="1">
    <citation type="submission" date="2018-07" db="EMBL/GenBank/DDBJ databases">
        <authorList>
            <consortium name="GenomeTrakr network: Whole genome sequencing for foodborne pathogen traceback"/>
        </authorList>
    </citation>
    <scope>NUCLEOTIDE SEQUENCE</scope>
    <source>
        <strain evidence="1">CFSAN018538</strain>
    </source>
</reference>